<name>A0A1T3W8K0_9MYCO</name>
<accession>A0A1T3W8K0</accession>
<dbReference type="EMBL" id="MIJD01000250">
    <property type="protein sequence ID" value="OPE50657.1"/>
    <property type="molecule type" value="Genomic_DNA"/>
</dbReference>
<evidence type="ECO:0000313" key="1">
    <source>
        <dbReference type="EMBL" id="OPE50657.1"/>
    </source>
</evidence>
<proteinExistence type="predicted"/>
<feature type="non-terminal residue" evidence="1">
    <location>
        <position position="1"/>
    </location>
</feature>
<dbReference type="Proteomes" id="UP000191039">
    <property type="component" value="Unassembled WGS sequence"/>
</dbReference>
<comment type="caution">
    <text evidence="1">The sequence shown here is derived from an EMBL/GenBank/DDBJ whole genome shotgun (WGS) entry which is preliminary data.</text>
</comment>
<dbReference type="AlphaFoldDB" id="A0A1T3W8K0"/>
<dbReference type="RefSeq" id="WP_109790419.1">
    <property type="nucleotide sequence ID" value="NZ_MIJD01000250.1"/>
</dbReference>
<sequence>MKLGAVPAEVALRNNIPTAAAVPSGPVELSGAKAAALAEVNAALDNMQQAQTGGNFAEFGEALQRLDDAMNKYREAK</sequence>
<evidence type="ECO:0000313" key="2">
    <source>
        <dbReference type="Proteomes" id="UP000191039"/>
    </source>
</evidence>
<protein>
    <submittedName>
        <fullName evidence="1">Uncharacterized protein</fullName>
    </submittedName>
</protein>
<gene>
    <name evidence="1" type="ORF">BV510_20670</name>
</gene>
<organism evidence="1 2">
    <name type="scientific">Mycolicibacterium diernhoferi</name>
    <dbReference type="NCBI Taxonomy" id="1801"/>
    <lineage>
        <taxon>Bacteria</taxon>
        <taxon>Bacillati</taxon>
        <taxon>Actinomycetota</taxon>
        <taxon>Actinomycetes</taxon>
        <taxon>Mycobacteriales</taxon>
        <taxon>Mycobacteriaceae</taxon>
        <taxon>Mycolicibacterium</taxon>
    </lineage>
</organism>
<reference evidence="1 2" key="1">
    <citation type="submission" date="2016-09" db="EMBL/GenBank/DDBJ databases">
        <title>genome sequences of unsequenced Mycobacteria.</title>
        <authorList>
            <person name="Greninger A.L."/>
            <person name="Jerome K.R."/>
            <person name="Mcnair B."/>
            <person name="Wallis C."/>
            <person name="Fang F."/>
        </authorList>
    </citation>
    <scope>NUCLEOTIDE SEQUENCE [LARGE SCALE GENOMIC DNA]</scope>
    <source>
        <strain evidence="1 2">BM1</strain>
    </source>
</reference>